<dbReference type="Proteomes" id="UP000499080">
    <property type="component" value="Unassembled WGS sequence"/>
</dbReference>
<keyword evidence="2" id="KW-1185">Reference proteome</keyword>
<dbReference type="AlphaFoldDB" id="A0A4Y2QTN4"/>
<evidence type="ECO:0000313" key="2">
    <source>
        <dbReference type="Proteomes" id="UP000499080"/>
    </source>
</evidence>
<name>A0A4Y2QTN4_ARAVE</name>
<reference evidence="1 2" key="1">
    <citation type="journal article" date="2019" name="Sci. Rep.">
        <title>Orb-weaving spider Araneus ventricosus genome elucidates the spidroin gene catalogue.</title>
        <authorList>
            <person name="Kono N."/>
            <person name="Nakamura H."/>
            <person name="Ohtoshi R."/>
            <person name="Moran D.A.P."/>
            <person name="Shinohara A."/>
            <person name="Yoshida Y."/>
            <person name="Fujiwara M."/>
            <person name="Mori M."/>
            <person name="Tomita M."/>
            <person name="Arakawa K."/>
        </authorList>
    </citation>
    <scope>NUCLEOTIDE SEQUENCE [LARGE SCALE GENOMIC DNA]</scope>
</reference>
<protein>
    <submittedName>
        <fullName evidence="1">Uncharacterized protein</fullName>
    </submittedName>
</protein>
<accession>A0A4Y2QTN4</accession>
<gene>
    <name evidence="1" type="ORF">AVEN_27570_1</name>
</gene>
<sequence length="91" mass="10020">MTRTPSGLAPPSSRRAPAGVGLTHGVWAAAAAHQRDDTFPTSYDVVFGRPAYRGDLPWNLDSNQEPSYPKAETLPLGHCDFPFGYKRRYSL</sequence>
<dbReference type="EMBL" id="BGPR01014786">
    <property type="protein sequence ID" value="GBN66683.1"/>
    <property type="molecule type" value="Genomic_DNA"/>
</dbReference>
<organism evidence="1 2">
    <name type="scientific">Araneus ventricosus</name>
    <name type="common">Orbweaver spider</name>
    <name type="synonym">Epeira ventricosa</name>
    <dbReference type="NCBI Taxonomy" id="182803"/>
    <lineage>
        <taxon>Eukaryota</taxon>
        <taxon>Metazoa</taxon>
        <taxon>Ecdysozoa</taxon>
        <taxon>Arthropoda</taxon>
        <taxon>Chelicerata</taxon>
        <taxon>Arachnida</taxon>
        <taxon>Araneae</taxon>
        <taxon>Araneomorphae</taxon>
        <taxon>Entelegynae</taxon>
        <taxon>Araneoidea</taxon>
        <taxon>Araneidae</taxon>
        <taxon>Araneus</taxon>
    </lineage>
</organism>
<evidence type="ECO:0000313" key="1">
    <source>
        <dbReference type="EMBL" id="GBN66683.1"/>
    </source>
</evidence>
<proteinExistence type="predicted"/>
<comment type="caution">
    <text evidence="1">The sequence shown here is derived from an EMBL/GenBank/DDBJ whole genome shotgun (WGS) entry which is preliminary data.</text>
</comment>